<accession>A0A1H8EBK9</accession>
<dbReference type="Proteomes" id="UP000181951">
    <property type="component" value="Unassembled WGS sequence"/>
</dbReference>
<name>A0A1H8EBK9_9ACTN</name>
<dbReference type="AlphaFoldDB" id="A0A1H8EBK9"/>
<dbReference type="EMBL" id="FODD01000002">
    <property type="protein sequence ID" value="SEN16227.1"/>
    <property type="molecule type" value="Genomic_DNA"/>
</dbReference>
<evidence type="ECO:0000256" key="1">
    <source>
        <dbReference type="SAM" id="MobiDB-lite"/>
    </source>
</evidence>
<feature type="region of interest" description="Disordered" evidence="1">
    <location>
        <begin position="102"/>
        <end position="126"/>
    </location>
</feature>
<gene>
    <name evidence="2" type="ORF">SAMN05216267_100292</name>
</gene>
<keyword evidence="3" id="KW-1185">Reference proteome</keyword>
<evidence type="ECO:0000313" key="3">
    <source>
        <dbReference type="Proteomes" id="UP000181951"/>
    </source>
</evidence>
<protein>
    <submittedName>
        <fullName evidence="2">Uncharacterized protein</fullName>
    </submittedName>
</protein>
<dbReference type="RefSeq" id="WP_069467698.1">
    <property type="nucleotide sequence ID" value="NZ_FODD01000002.1"/>
</dbReference>
<evidence type="ECO:0000313" key="2">
    <source>
        <dbReference type="EMBL" id="SEN16227.1"/>
    </source>
</evidence>
<proteinExistence type="predicted"/>
<reference evidence="2 3" key="1">
    <citation type="submission" date="2016-10" db="EMBL/GenBank/DDBJ databases">
        <authorList>
            <person name="de Groot N.N."/>
        </authorList>
    </citation>
    <scope>NUCLEOTIDE SEQUENCE [LARGE SCALE GENOMIC DNA]</scope>
    <source>
        <strain evidence="2 3">CGMCC 4.2026</strain>
    </source>
</reference>
<sequence length="139" mass="14692">MEPERVDSMVAALRARGVMAHRADEGVYAFGIRVVIPDGSEALWTMGGAGGLDAEVLRDNTLIGFVPHVPGSEDFTDAQTVETIATTPYSEEGMLPASRVTAHPTPAPAPAASVPPPLQHPGAPLHGLLHLHLHGHHHR</sequence>
<organism evidence="2 3">
    <name type="scientific">Actinacidiphila rubida</name>
    <dbReference type="NCBI Taxonomy" id="310780"/>
    <lineage>
        <taxon>Bacteria</taxon>
        <taxon>Bacillati</taxon>
        <taxon>Actinomycetota</taxon>
        <taxon>Actinomycetes</taxon>
        <taxon>Kitasatosporales</taxon>
        <taxon>Streptomycetaceae</taxon>
        <taxon>Actinacidiphila</taxon>
    </lineage>
</organism>
<feature type="compositionally biased region" description="Pro residues" evidence="1">
    <location>
        <begin position="105"/>
        <end position="119"/>
    </location>
</feature>